<reference evidence="2" key="1">
    <citation type="submission" date="2017-03" db="EMBL/GenBank/DDBJ databases">
        <title>Phytopthora megakarya and P. palmivora, two closely related causual agents of cacao black pod achieved similar genome size and gene model numbers by different mechanisms.</title>
        <authorList>
            <person name="Ali S."/>
            <person name="Shao J."/>
            <person name="Larry D.J."/>
            <person name="Kronmiller B."/>
            <person name="Shen D."/>
            <person name="Strem M.D."/>
            <person name="Melnick R.L."/>
            <person name="Guiltinan M.J."/>
            <person name="Tyler B.M."/>
            <person name="Meinhardt L.W."/>
            <person name="Bailey B.A."/>
        </authorList>
    </citation>
    <scope>NUCLEOTIDE SEQUENCE [LARGE SCALE GENOMIC DNA]</scope>
    <source>
        <strain evidence="2">zdho120</strain>
    </source>
</reference>
<evidence type="ECO:0000313" key="2">
    <source>
        <dbReference type="Proteomes" id="UP000198211"/>
    </source>
</evidence>
<dbReference type="PROSITE" id="PS51257">
    <property type="entry name" value="PROKAR_LIPOPROTEIN"/>
    <property type="match status" value="1"/>
</dbReference>
<accession>A0A225WMJ5</accession>
<dbReference type="Proteomes" id="UP000198211">
    <property type="component" value="Unassembled WGS sequence"/>
</dbReference>
<protein>
    <recommendedName>
        <fullName evidence="3">MULE transposase domain-containing protein</fullName>
    </recommendedName>
</protein>
<evidence type="ECO:0008006" key="3">
    <source>
        <dbReference type="Google" id="ProtNLM"/>
    </source>
</evidence>
<comment type="caution">
    <text evidence="1">The sequence shown here is derived from an EMBL/GenBank/DDBJ whole genome shotgun (WGS) entry which is preliminary data.</text>
</comment>
<dbReference type="AlphaFoldDB" id="A0A225WMJ5"/>
<sequence length="292" mass="33944">MCYTLRECNSEVCAAWSEIAYGWHGTMLSCLLREEEEVFFYAVGEHIWVTSSSKKKLTLAQKAFCRDLAEHHLRPMQTRHAIFRTFDTQLDDLQALNIVRKFVDHSSRAYVSNNDHAHDVRYYIHAGAFTDAETTIHPFTFAWDLHCVEKPVVKWLRACPSIVQTSKAFIRRLLLPPDGFVLHMDASYKMKYSEYPILVVSVMDRSCGYHVVALFIIFKETQYVVQPTLMTLRRLFVWVTGRDVNIQFAMPDVDQAQPNDLNAELGDFSGFTTLMFFHVIEYIFSRIDIFIT</sequence>
<proteinExistence type="predicted"/>
<name>A0A225WMJ5_9STRA</name>
<keyword evidence="2" id="KW-1185">Reference proteome</keyword>
<evidence type="ECO:0000313" key="1">
    <source>
        <dbReference type="EMBL" id="OWZ18369.1"/>
    </source>
</evidence>
<dbReference type="OrthoDB" id="97124at2759"/>
<dbReference type="EMBL" id="NBNE01000599">
    <property type="protein sequence ID" value="OWZ18369.1"/>
    <property type="molecule type" value="Genomic_DNA"/>
</dbReference>
<gene>
    <name evidence="1" type="ORF">PHMEG_0007554</name>
</gene>
<organism evidence="1 2">
    <name type="scientific">Phytophthora megakarya</name>
    <dbReference type="NCBI Taxonomy" id="4795"/>
    <lineage>
        <taxon>Eukaryota</taxon>
        <taxon>Sar</taxon>
        <taxon>Stramenopiles</taxon>
        <taxon>Oomycota</taxon>
        <taxon>Peronosporomycetes</taxon>
        <taxon>Peronosporales</taxon>
        <taxon>Peronosporaceae</taxon>
        <taxon>Phytophthora</taxon>
    </lineage>
</organism>